<dbReference type="InterPro" id="IPR005149">
    <property type="entry name" value="Tscrpt_reg_PadR_N"/>
</dbReference>
<reference evidence="2" key="1">
    <citation type="journal article" date="2023" name="Comput. Struct. Biotechnol. J.">
        <title>Discovery of a novel marine Bacteroidetes with a rich repertoire of carbohydrate-active enzymes.</title>
        <authorList>
            <person name="Chen B."/>
            <person name="Liu G."/>
            <person name="Chen Q."/>
            <person name="Wang H."/>
            <person name="Liu L."/>
            <person name="Tang K."/>
        </authorList>
    </citation>
    <scope>NUCLEOTIDE SEQUENCE</scope>
    <source>
        <strain evidence="2">TK19036</strain>
    </source>
</reference>
<gene>
    <name evidence="2" type="ORF">K4G66_23100</name>
</gene>
<name>A0AA49GI41_9BACT</name>
<dbReference type="AlphaFoldDB" id="A0AA49GI41"/>
<dbReference type="InterPro" id="IPR036390">
    <property type="entry name" value="WH_DNA-bd_sf"/>
</dbReference>
<dbReference type="EMBL" id="CP120682">
    <property type="protein sequence ID" value="WKN35270.1"/>
    <property type="molecule type" value="Genomic_DNA"/>
</dbReference>
<dbReference type="InterPro" id="IPR036388">
    <property type="entry name" value="WH-like_DNA-bd_sf"/>
</dbReference>
<dbReference type="SUPFAM" id="SSF46785">
    <property type="entry name" value="Winged helix' DNA-binding domain"/>
    <property type="match status" value="1"/>
</dbReference>
<feature type="domain" description="Transcription regulator PadR N-terminal" evidence="1">
    <location>
        <begin position="22"/>
        <end position="89"/>
    </location>
</feature>
<proteinExistence type="predicted"/>
<dbReference type="Gene3D" id="1.10.10.10">
    <property type="entry name" value="Winged helix-like DNA-binding domain superfamily/Winged helix DNA-binding domain"/>
    <property type="match status" value="1"/>
</dbReference>
<evidence type="ECO:0000259" key="1">
    <source>
        <dbReference type="Pfam" id="PF03551"/>
    </source>
</evidence>
<protein>
    <submittedName>
        <fullName evidence="2">Helix-turn-helix transcriptional regulator</fullName>
    </submittedName>
</protein>
<accession>A0AA49GI41</accession>
<dbReference type="Pfam" id="PF03551">
    <property type="entry name" value="PadR"/>
    <property type="match status" value="1"/>
</dbReference>
<organism evidence="2">
    <name type="scientific">Roseihalotalea indica</name>
    <dbReference type="NCBI Taxonomy" id="2867963"/>
    <lineage>
        <taxon>Bacteria</taxon>
        <taxon>Pseudomonadati</taxon>
        <taxon>Bacteroidota</taxon>
        <taxon>Cytophagia</taxon>
        <taxon>Cytophagales</taxon>
        <taxon>Catalimonadaceae</taxon>
        <taxon>Roseihalotalea</taxon>
    </lineage>
</organism>
<reference evidence="2" key="2">
    <citation type="journal article" date="2024" name="Antonie Van Leeuwenhoek">
        <title>Roseihalotalea indica gen. nov., sp. nov., a halophilic Bacteroidetes from mesopelagic Southwest Indian Ocean with higher carbohydrate metabolic potential.</title>
        <authorList>
            <person name="Chen B."/>
            <person name="Zhang M."/>
            <person name="Lin D."/>
            <person name="Ye J."/>
            <person name="Tang K."/>
        </authorList>
    </citation>
    <scope>NUCLEOTIDE SEQUENCE</scope>
    <source>
        <strain evidence="2">TK19036</strain>
    </source>
</reference>
<evidence type="ECO:0000313" key="2">
    <source>
        <dbReference type="EMBL" id="WKN35270.1"/>
    </source>
</evidence>
<sequence length="112" mass="12229">MKGAYLGEFEELVLLITGMLYEQAYGVSIAQAIEEQTNRSVSLSAVHTALYRLEEKGYVTSSVGGATQERGGRRKRIYVITAVGTSALNEVRLMRNRLWDMIPGASLNSGSA</sequence>